<dbReference type="InterPro" id="IPR017853">
    <property type="entry name" value="GH"/>
</dbReference>
<dbReference type="InterPro" id="IPR051923">
    <property type="entry name" value="Glycosyl_Hydrolase_39"/>
</dbReference>
<accession>A0A0G0VMB8</accession>
<keyword evidence="1" id="KW-1133">Transmembrane helix</keyword>
<dbReference type="PANTHER" id="PTHR12631">
    <property type="entry name" value="ALPHA-L-IDURONIDASE"/>
    <property type="match status" value="1"/>
</dbReference>
<sequence length="406" mass="47956">MAIVKIRRYKFWIILLFLISSAILVIVLGFIKEYRRYLSEKMAAEAEQRRVYTDRLNNADSSTNCAEVQEVEYYTYSGDDPLWEENNKFGIYIYAEVDEFFDRAEELVNSGDGDWGYVLIPYNVKDKNFEKWNNVFKKLNEKHLIPVFQLHDVDTDDYKDQTEEAAAFLNRFVWPIRYRYISVYNEPNDRKFWYDRIDPKEYAEILDYTIDVFKEENPDFFMMNGAFNVTASSGDNHMDSLEYMRRMEVAEPGIFKRLDGWASHSYPQPNFSGDPYNEGRWSIKAYEVELSYLRKVLKIGKDLPVFITETGWAHAEGADYNSSYLPVDTISEYFEKAYEDVWLKDEKVRAVMPFTIRYDSPFDHFSWLNADDVPYKHFDVVRDMEKEEGKPPVRIVNTIKVGGCGL</sequence>
<proteinExistence type="predicted"/>
<keyword evidence="1" id="KW-0472">Membrane</keyword>
<evidence type="ECO:0000313" key="3">
    <source>
        <dbReference type="Proteomes" id="UP000033947"/>
    </source>
</evidence>
<dbReference type="GO" id="GO:0004553">
    <property type="term" value="F:hydrolase activity, hydrolyzing O-glycosyl compounds"/>
    <property type="evidence" value="ECO:0007669"/>
    <property type="project" value="TreeGrafter"/>
</dbReference>
<gene>
    <name evidence="2" type="ORF">UU55_C0017G0004</name>
</gene>
<dbReference type="PANTHER" id="PTHR12631:SF10">
    <property type="entry name" value="BETA-XYLOSIDASE-LIKE PROTEIN-RELATED"/>
    <property type="match status" value="1"/>
</dbReference>
<reference evidence="2 3" key="1">
    <citation type="journal article" date="2015" name="Nature">
        <title>rRNA introns, odd ribosomes, and small enigmatic genomes across a large radiation of phyla.</title>
        <authorList>
            <person name="Brown C.T."/>
            <person name="Hug L.A."/>
            <person name="Thomas B.C."/>
            <person name="Sharon I."/>
            <person name="Castelle C.J."/>
            <person name="Singh A."/>
            <person name="Wilkins M.J."/>
            <person name="Williams K.H."/>
            <person name="Banfield J.F."/>
        </authorList>
    </citation>
    <scope>NUCLEOTIDE SEQUENCE [LARGE SCALE GENOMIC DNA]</scope>
</reference>
<evidence type="ECO:0000256" key="1">
    <source>
        <dbReference type="SAM" id="Phobius"/>
    </source>
</evidence>
<dbReference type="SUPFAM" id="SSF51445">
    <property type="entry name" value="(Trans)glycosidases"/>
    <property type="match status" value="1"/>
</dbReference>
<protein>
    <recommendedName>
        <fullName evidence="4">Glycoside hydrolase family 5 domain-containing protein</fullName>
    </recommendedName>
</protein>
<dbReference type="EMBL" id="LCBB01000017">
    <property type="protein sequence ID" value="KKS02115.1"/>
    <property type="molecule type" value="Genomic_DNA"/>
</dbReference>
<feature type="transmembrane region" description="Helical" evidence="1">
    <location>
        <begin position="12"/>
        <end position="31"/>
    </location>
</feature>
<dbReference type="AlphaFoldDB" id="A0A0G0VMB8"/>
<dbReference type="Proteomes" id="UP000033947">
    <property type="component" value="Unassembled WGS sequence"/>
</dbReference>
<evidence type="ECO:0000313" key="2">
    <source>
        <dbReference type="EMBL" id="KKS02115.1"/>
    </source>
</evidence>
<keyword evidence="1" id="KW-0812">Transmembrane</keyword>
<organism evidence="2 3">
    <name type="scientific">candidate division WWE3 bacterium GW2011_GWC2_41_23</name>
    <dbReference type="NCBI Taxonomy" id="1619123"/>
    <lineage>
        <taxon>Bacteria</taxon>
        <taxon>Katanobacteria</taxon>
    </lineage>
</organism>
<dbReference type="Gene3D" id="3.20.20.80">
    <property type="entry name" value="Glycosidases"/>
    <property type="match status" value="1"/>
</dbReference>
<comment type="caution">
    <text evidence="2">The sequence shown here is derived from an EMBL/GenBank/DDBJ whole genome shotgun (WGS) entry which is preliminary data.</text>
</comment>
<evidence type="ECO:0008006" key="4">
    <source>
        <dbReference type="Google" id="ProtNLM"/>
    </source>
</evidence>
<name>A0A0G0VMB8_UNCKA</name>